<feature type="non-terminal residue" evidence="2">
    <location>
        <position position="1"/>
    </location>
</feature>
<feature type="compositionally biased region" description="Basic residues" evidence="1">
    <location>
        <begin position="209"/>
        <end position="228"/>
    </location>
</feature>
<name>A0A6J4KES6_9BACT</name>
<evidence type="ECO:0000313" key="2">
    <source>
        <dbReference type="EMBL" id="CAA9304003.1"/>
    </source>
</evidence>
<reference evidence="2" key="1">
    <citation type="submission" date="2020-02" db="EMBL/GenBank/DDBJ databases">
        <authorList>
            <person name="Meier V. D."/>
        </authorList>
    </citation>
    <scope>NUCLEOTIDE SEQUENCE</scope>
    <source>
        <strain evidence="2">AVDCRST_MAG11</strain>
    </source>
</reference>
<feature type="non-terminal residue" evidence="2">
    <location>
        <position position="328"/>
    </location>
</feature>
<gene>
    <name evidence="2" type="ORF">AVDCRST_MAG11-1039</name>
</gene>
<sequence length="328" mass="36359">APEQPRAARRRRPRAAPAARRRPRREEDERGRSLRPAHAGRYLGAHRDRADLVGQAGVGRRRRVRERGAGDRQHHDVREERGVEAAALARRPVAAAPRRGRRGVPAARGRRPDAAVGVDGPHPRGGREHHPPPRARPVLRRRGLPARVREDARLHERPPRQDRRAAHARVRGHEHRTADRAHDARGERGPRRHRRDAARRRQGGGVPRRAGRLHLHAVRAPRGPRRARRADARAAHRGARPAGVHRGAAPRAAAPHPLAPRQAGVRLARGADDRRGGDRAPRRRVVRQGGGLSGVAGRPRALDRRRRVLEARLARGASPLEAAARLGV</sequence>
<dbReference type="EMBL" id="CADCTU010000234">
    <property type="protein sequence ID" value="CAA9304003.1"/>
    <property type="molecule type" value="Genomic_DNA"/>
</dbReference>
<feature type="compositionally biased region" description="Basic and acidic residues" evidence="1">
    <location>
        <begin position="175"/>
        <end position="189"/>
    </location>
</feature>
<feature type="compositionally biased region" description="Basic and acidic residues" evidence="1">
    <location>
        <begin position="66"/>
        <end position="83"/>
    </location>
</feature>
<feature type="compositionally biased region" description="Basic residues" evidence="1">
    <location>
        <begin position="190"/>
        <end position="202"/>
    </location>
</feature>
<protein>
    <submittedName>
        <fullName evidence="2">3'-&gt;5' exoribonuclease Bsu YhaM</fullName>
    </submittedName>
</protein>
<feature type="compositionally biased region" description="Basic and acidic residues" evidence="1">
    <location>
        <begin position="269"/>
        <end position="280"/>
    </location>
</feature>
<dbReference type="AlphaFoldDB" id="A0A6J4KES6"/>
<feature type="compositionally biased region" description="Basic and acidic residues" evidence="1">
    <location>
        <begin position="121"/>
        <end position="131"/>
    </location>
</feature>
<feature type="compositionally biased region" description="Low complexity" evidence="1">
    <location>
        <begin position="240"/>
        <end position="268"/>
    </location>
</feature>
<feature type="compositionally biased region" description="Basic residues" evidence="1">
    <location>
        <begin position="7"/>
        <end position="23"/>
    </location>
</feature>
<feature type="compositionally biased region" description="Basic and acidic residues" evidence="1">
    <location>
        <begin position="147"/>
        <end position="165"/>
    </location>
</feature>
<accession>A0A6J4KES6</accession>
<feature type="compositionally biased region" description="Low complexity" evidence="1">
    <location>
        <begin position="85"/>
        <end position="107"/>
    </location>
</feature>
<organism evidence="2">
    <name type="scientific">uncultured Gemmatimonadaceae bacterium</name>
    <dbReference type="NCBI Taxonomy" id="246130"/>
    <lineage>
        <taxon>Bacteria</taxon>
        <taxon>Pseudomonadati</taxon>
        <taxon>Gemmatimonadota</taxon>
        <taxon>Gemmatimonadia</taxon>
        <taxon>Gemmatimonadales</taxon>
        <taxon>Gemmatimonadaceae</taxon>
        <taxon>environmental samples</taxon>
    </lineage>
</organism>
<feature type="region of interest" description="Disordered" evidence="1">
    <location>
        <begin position="1"/>
        <end position="299"/>
    </location>
</feature>
<evidence type="ECO:0000256" key="1">
    <source>
        <dbReference type="SAM" id="MobiDB-lite"/>
    </source>
</evidence>
<proteinExistence type="predicted"/>